<dbReference type="InterPro" id="IPR022038">
    <property type="entry name" value="Ig-like_bact"/>
</dbReference>
<name>A0ABT2US00_9BACL</name>
<evidence type="ECO:0000256" key="10">
    <source>
        <dbReference type="SAM" id="SignalP"/>
    </source>
</evidence>
<evidence type="ECO:0000256" key="2">
    <source>
        <dbReference type="ARBA" id="ARBA00004613"/>
    </source>
</evidence>
<evidence type="ECO:0000256" key="3">
    <source>
        <dbReference type="ARBA" id="ARBA00022525"/>
    </source>
</evidence>
<evidence type="ECO:0000256" key="5">
    <source>
        <dbReference type="ARBA" id="ARBA00022729"/>
    </source>
</evidence>
<dbReference type="InterPro" id="IPR012334">
    <property type="entry name" value="Pectin_lyas_fold"/>
</dbReference>
<dbReference type="PROSITE" id="PS50853">
    <property type="entry name" value="FN3"/>
    <property type="match status" value="1"/>
</dbReference>
<comment type="caution">
    <text evidence="13">The sequence shown here is derived from an EMBL/GenBank/DDBJ whole genome shotgun (WGS) entry which is preliminary data.</text>
</comment>
<organism evidence="13 14">
    <name type="scientific">Paenibacillus baimaensis</name>
    <dbReference type="NCBI Taxonomy" id="2982185"/>
    <lineage>
        <taxon>Bacteria</taxon>
        <taxon>Bacillati</taxon>
        <taxon>Bacillota</taxon>
        <taxon>Bacilli</taxon>
        <taxon>Bacillales</taxon>
        <taxon>Paenibacillaceae</taxon>
        <taxon>Paenibacillus</taxon>
    </lineage>
</organism>
<keyword evidence="14" id="KW-1185">Reference proteome</keyword>
<dbReference type="PANTHER" id="PTHR40088">
    <property type="entry name" value="PECTATE LYASE (EUROFUNG)"/>
    <property type="match status" value="1"/>
</dbReference>
<feature type="domain" description="SLH" evidence="12">
    <location>
        <begin position="1672"/>
        <end position="1735"/>
    </location>
</feature>
<dbReference type="Proteomes" id="UP001652445">
    <property type="component" value="Unassembled WGS sequence"/>
</dbReference>
<comment type="similarity">
    <text evidence="8">Belongs to the polysaccharide lyase 9 family.</text>
</comment>
<dbReference type="Pfam" id="PF25849">
    <property type="entry name" value="PelX_N"/>
    <property type="match status" value="2"/>
</dbReference>
<keyword evidence="3" id="KW-0964">Secreted</keyword>
<sequence>MRKSKQLLALIMAFVLLVSVVPFTASAATDLPPMISVKSDWQGTIMGDVGGQDKIVANNFGITEDNGIVTMKSTGDRGKIQGSDSGAIEGIAYYYKGIPANTNFELTAKVNVDKWTANGQVAFGIMLRSNILTNTHQAAYTGDYIALGAWEQKMEAFYKQGAVKIPTKIQFDKLIAPAAGNVYDLSLKRSGNAYLLKIGNQTQVIDDFTGTIAYAGLFTARNTTVTYSNVKLTTDTRTPSSLKLNTTSFKNDYFVGDNLDLADLQVTAVYADQHEETLTTNDYMVTGFNNSKTGAQTVTIHFNGKTATVNVNVKPLVVTALELQYLPAKMVYYLGDLYDPQGLSVIGEYNNGASKEELSSTQFTTSIAGATVSGATYKLDSAGSKTVTIRSSVTTATYTTFDVVVKPALITGLEIRQNPQKTVYYIGESFVADGMTVYATYSDNSVIKLMRNEYTLSALDSTSAGSKQVWITHKTAQPVPINVTVKQKELVGIQVTQYPKTTYTVGQSFDKTGLVVSSVFDNTYKETLAASQYTVDASAFNSAAAGSYDIRIVPVNTGLAPIILPTTVRAVTEYPWKSTEFGQSSSAANNKVTVKEDGTIQLVALEGGGKVTGDHDGITYYYTELDANQDNFSLSADVKVVAYAKEPYDGQESFGIMARDVIGTPGDSSVFASNIAAIGGYSGGTTKANGTQLFVRTGVTSPDGAGSLGIQNTMLKAERPSVSNTYPAADYKLTLAKTNSGFTGKLNAGNEEIFFVPDILKAQDPNKMYVGFYAARLATIEVSNKQLTVTAAQTDAPKVEAPKAAVTPSLDVVSLSRTSKTAYALGIKVNVKGTITVKQGQSVIALDQAISADKVLTVNTTLNANSSTGFSVAFIPDDTQLLTSYDKMVKNFTVEMKTYADNGDIYVSPNGTSKGTGTLNSPLDLDTAIDFVKAGQKIIVQDGRYIRSTKLDIKKGNDGAADAKKYLVAAAGARPIIDFDKKSEGVVLSGNYWQVQGIDFTHTAGNTKGFTVGGNYNLVDNCKFYDNGDTGLQISSTDGSSDKTTWPSYNLILGSESYDNIDPSNNNADGFAAKLTAGVGNVFRGDIAHNNIDDGWDLYTKAGSGAIGVVIIEDSIAYNNGTLTNGTVGAGDKNGFKLGGEGIHVPHIIRNSLAFGNGAYGFASNSNPGVRAEGGNIAYNNAKGNMNFTTYNGITTDFRINGFISYQKGITAKDSYPASLASDINYMFNGSVSANKSGTALSDANFASLQPTLPYQRNADGTIIRGDFLKFKLLAPTGLTAVSGKTEATLTWNRAANATSYTIKRSMDNVTFVQMGTTTELTYVDSGLLPGKNYYYTVSAVNDTESASSASVAVYTIPGNSSSSSTGGSGGGVGSDSSSASAQTIVNGSEIRVTPQQVTVNGKAAAQVTIDSVVWGKAIDALTSSNPKVTVEVTGSELVKIVQVTASSIAAAVSKAPDAFLSIKASGITYDLPLKVLDINGLALSLGVDVKDLKLNISVEKVSGAVADAIAAYSTKNSMTSLAGAVDFTITAEANGKTATVSDFGTMYVSRSFEISNSVDAKKATGVLYNPVTGTMTFVPTLFTSNGSGLMATIKRPGNSIYTVVQANTTFADLNGHWAQADIELLASKLLIKGTTDTTFVPQKSITRAEFAALLVRAAGLNEEQAALAEQAAAKFSDVQATDWYAGAVGAASKAGLVDGLENGSFQPNATITREQMAVMIARAIQLSGKKYDTDAKKLAAFDDSLIISSWAKDAAAGALNAGIVNGTTVRTFAPDSKATRAEAAVMLKRFLLFAEFMNE</sequence>
<keyword evidence="6" id="KW-0106">Calcium</keyword>
<feature type="signal peptide" evidence="10">
    <location>
        <begin position="1"/>
        <end position="27"/>
    </location>
</feature>
<evidence type="ECO:0000256" key="8">
    <source>
        <dbReference type="ARBA" id="ARBA00038263"/>
    </source>
</evidence>
<dbReference type="SMART" id="SM00060">
    <property type="entry name" value="FN3"/>
    <property type="match status" value="1"/>
</dbReference>
<dbReference type="InterPro" id="IPR036116">
    <property type="entry name" value="FN3_sf"/>
</dbReference>
<feature type="domain" description="SLH" evidence="12">
    <location>
        <begin position="1739"/>
        <end position="1800"/>
    </location>
</feature>
<comment type="cofactor">
    <cofactor evidence="1">
        <name>Ca(2+)</name>
        <dbReference type="ChEBI" id="CHEBI:29108"/>
    </cofactor>
</comment>
<feature type="domain" description="Fibronectin type-III" evidence="11">
    <location>
        <begin position="1272"/>
        <end position="1359"/>
    </location>
</feature>
<evidence type="ECO:0000256" key="4">
    <source>
        <dbReference type="ARBA" id="ARBA00022723"/>
    </source>
</evidence>
<dbReference type="PROSITE" id="PS51272">
    <property type="entry name" value="SLH"/>
    <property type="match status" value="3"/>
</dbReference>
<reference evidence="13 14" key="1">
    <citation type="submission" date="2022-09" db="EMBL/GenBank/DDBJ databases">
        <authorList>
            <person name="Han X.L."/>
            <person name="Wang Q."/>
            <person name="Lu T."/>
        </authorList>
    </citation>
    <scope>NUCLEOTIDE SEQUENCE [LARGE SCALE GENOMIC DNA]</scope>
    <source>
        <strain evidence="13 14">WQ 127069</strain>
    </source>
</reference>
<dbReference type="Gene3D" id="2.60.40.10">
    <property type="entry name" value="Immunoglobulins"/>
    <property type="match status" value="1"/>
</dbReference>
<feature type="region of interest" description="Disordered" evidence="9">
    <location>
        <begin position="1361"/>
        <end position="1380"/>
    </location>
</feature>
<dbReference type="EMBL" id="JAOQIO010000103">
    <property type="protein sequence ID" value="MCU6796464.1"/>
    <property type="molecule type" value="Genomic_DNA"/>
</dbReference>
<accession>A0ABT2US00</accession>
<dbReference type="InterPro" id="IPR013783">
    <property type="entry name" value="Ig-like_fold"/>
</dbReference>
<dbReference type="Gene3D" id="2.60.40.3630">
    <property type="match status" value="4"/>
</dbReference>
<comment type="subcellular location">
    <subcellularLocation>
        <location evidence="2">Secreted</location>
    </subcellularLocation>
</comment>
<dbReference type="Pfam" id="PF00041">
    <property type="entry name" value="fn3"/>
    <property type="match status" value="1"/>
</dbReference>
<dbReference type="Pfam" id="PF25850">
    <property type="entry name" value="PelX_Ig"/>
    <property type="match status" value="1"/>
</dbReference>
<protein>
    <submittedName>
        <fullName evidence="13">Bacterial Ig-like domain-containing protein</fullName>
    </submittedName>
</protein>
<dbReference type="CDD" id="cd00063">
    <property type="entry name" value="FN3"/>
    <property type="match status" value="1"/>
</dbReference>
<dbReference type="Gene3D" id="2.160.20.10">
    <property type="entry name" value="Single-stranded right-handed beta-helix, Pectin lyase-like"/>
    <property type="match status" value="1"/>
</dbReference>
<feature type="domain" description="SLH" evidence="12">
    <location>
        <begin position="1606"/>
        <end position="1669"/>
    </location>
</feature>
<keyword evidence="4" id="KW-0479">Metal-binding</keyword>
<dbReference type="SUPFAM" id="SSF51126">
    <property type="entry name" value="Pectin lyase-like"/>
    <property type="match status" value="1"/>
</dbReference>
<dbReference type="PANTHER" id="PTHR40088:SF1">
    <property type="entry name" value="PECTATE LYASE PEL9"/>
    <property type="match status" value="1"/>
</dbReference>
<evidence type="ECO:0000256" key="6">
    <source>
        <dbReference type="ARBA" id="ARBA00022837"/>
    </source>
</evidence>
<keyword evidence="5 10" id="KW-0732">Signal</keyword>
<dbReference type="InterPro" id="IPR011050">
    <property type="entry name" value="Pectin_lyase_fold/virulence"/>
</dbReference>
<dbReference type="InterPro" id="IPR001119">
    <property type="entry name" value="SLH_dom"/>
</dbReference>
<evidence type="ECO:0000313" key="13">
    <source>
        <dbReference type="EMBL" id="MCU6796464.1"/>
    </source>
</evidence>
<evidence type="ECO:0000256" key="7">
    <source>
        <dbReference type="ARBA" id="ARBA00023239"/>
    </source>
</evidence>
<dbReference type="Pfam" id="PF00395">
    <property type="entry name" value="SLH"/>
    <property type="match status" value="3"/>
</dbReference>
<dbReference type="Pfam" id="PF07523">
    <property type="entry name" value="Big_3"/>
    <property type="match status" value="3"/>
</dbReference>
<dbReference type="RefSeq" id="WP_262687283.1">
    <property type="nucleotide sequence ID" value="NZ_JAOQIO010000103.1"/>
</dbReference>
<evidence type="ECO:0000256" key="1">
    <source>
        <dbReference type="ARBA" id="ARBA00001913"/>
    </source>
</evidence>
<dbReference type="InterPro" id="IPR052052">
    <property type="entry name" value="Polysaccharide_Lyase_9"/>
</dbReference>
<dbReference type="InterPro" id="IPR058863">
    <property type="entry name" value="PelX-like_Ig"/>
</dbReference>
<evidence type="ECO:0000259" key="11">
    <source>
        <dbReference type="PROSITE" id="PS50853"/>
    </source>
</evidence>
<dbReference type="InterPro" id="IPR003961">
    <property type="entry name" value="FN3_dom"/>
</dbReference>
<evidence type="ECO:0000256" key="9">
    <source>
        <dbReference type="SAM" id="MobiDB-lite"/>
    </source>
</evidence>
<proteinExistence type="inferred from homology"/>
<keyword evidence="7" id="KW-0456">Lyase</keyword>
<feature type="chain" id="PRO_5046117284" evidence="10">
    <location>
        <begin position="28"/>
        <end position="1800"/>
    </location>
</feature>
<dbReference type="InterPro" id="IPR058953">
    <property type="entry name" value="PelX-like_N"/>
</dbReference>
<evidence type="ECO:0000313" key="14">
    <source>
        <dbReference type="Proteomes" id="UP001652445"/>
    </source>
</evidence>
<dbReference type="SUPFAM" id="SSF49265">
    <property type="entry name" value="Fibronectin type III"/>
    <property type="match status" value="1"/>
</dbReference>
<gene>
    <name evidence="13" type="ORF">OB236_30500</name>
</gene>
<evidence type="ECO:0000259" key="12">
    <source>
        <dbReference type="PROSITE" id="PS51272"/>
    </source>
</evidence>